<protein>
    <recommendedName>
        <fullName evidence="2">CopG family transcriptional regulator</fullName>
    </recommendedName>
</protein>
<reference evidence="1" key="1">
    <citation type="journal article" date="2020" name="mSystems">
        <title>Genome- and Community-Level Interaction Insights into Carbon Utilization and Element Cycling Functions of Hydrothermarchaeota in Hydrothermal Sediment.</title>
        <authorList>
            <person name="Zhou Z."/>
            <person name="Liu Y."/>
            <person name="Xu W."/>
            <person name="Pan J."/>
            <person name="Luo Z.H."/>
            <person name="Li M."/>
        </authorList>
    </citation>
    <scope>NUCLEOTIDE SEQUENCE [LARGE SCALE GENOMIC DNA]</scope>
    <source>
        <strain evidence="1">SpSt-374</strain>
    </source>
</reference>
<organism evidence="1">
    <name type="scientific">Planktothricoides sp. SpSt-374</name>
    <dbReference type="NCBI Taxonomy" id="2282167"/>
    <lineage>
        <taxon>Bacteria</taxon>
        <taxon>Bacillati</taxon>
        <taxon>Cyanobacteriota</taxon>
        <taxon>Cyanophyceae</taxon>
        <taxon>Oscillatoriophycideae</taxon>
        <taxon>Oscillatoriales</taxon>
        <taxon>Oscillatoriaceae</taxon>
        <taxon>Planktothricoides</taxon>
    </lineage>
</organism>
<comment type="caution">
    <text evidence="1">The sequence shown here is derived from an EMBL/GenBank/DDBJ whole genome shotgun (WGS) entry which is preliminary data.</text>
</comment>
<proteinExistence type="predicted"/>
<sequence length="82" mass="9144">MEITTQLTAKQAEKLALIQAQTHKSPEQILDSALDYYYQQVVNAPDNHLERFSQIGFIGCIEAEPNLAADSEAILRQELGGR</sequence>
<name>A0A7C3VHF7_9CYAN</name>
<gene>
    <name evidence="1" type="ORF">ENR15_12905</name>
</gene>
<accession>A0A7C3VHF7</accession>
<dbReference type="AlphaFoldDB" id="A0A7C3VHF7"/>
<evidence type="ECO:0000313" key="1">
    <source>
        <dbReference type="EMBL" id="HGG01512.1"/>
    </source>
</evidence>
<dbReference type="EMBL" id="DSPX01000129">
    <property type="protein sequence ID" value="HGG01512.1"/>
    <property type="molecule type" value="Genomic_DNA"/>
</dbReference>
<evidence type="ECO:0008006" key="2">
    <source>
        <dbReference type="Google" id="ProtNLM"/>
    </source>
</evidence>